<sequence length="163" mass="18699">MINKAICIFSLAFLFGCSSETSKKEKIGSMLKEISFSKLDIPKQWIEITDNKDNFVYSIPCKNNRELFAVDLTEIDGQDALLCNFGTESQWYAIRNIVLQGDSFNFKTVLPFDTSQAVTFSMKYMNKQKNIVKWTGEGLNYAFIPKQDTIKYKRSIQPCNSIN</sequence>
<proteinExistence type="predicted"/>
<organism evidence="1 2">
    <name type="scientific">Adhaeribacter arboris</name>
    <dbReference type="NCBI Taxonomy" id="2072846"/>
    <lineage>
        <taxon>Bacteria</taxon>
        <taxon>Pseudomonadati</taxon>
        <taxon>Bacteroidota</taxon>
        <taxon>Cytophagia</taxon>
        <taxon>Cytophagales</taxon>
        <taxon>Hymenobacteraceae</taxon>
        <taxon>Adhaeribacter</taxon>
    </lineage>
</organism>
<evidence type="ECO:0008006" key="3">
    <source>
        <dbReference type="Google" id="ProtNLM"/>
    </source>
</evidence>
<protein>
    <recommendedName>
        <fullName evidence="3">Lipoprotein</fullName>
    </recommendedName>
</protein>
<gene>
    <name evidence="1" type="ORF">AHMF7605_12300</name>
</gene>
<keyword evidence="2" id="KW-1185">Reference proteome</keyword>
<name>A0A2T2YFF8_9BACT</name>
<reference evidence="1 2" key="1">
    <citation type="submission" date="2018-03" db="EMBL/GenBank/DDBJ databases">
        <title>Adhaeribacter sp. HMF7605 Genome sequencing and assembly.</title>
        <authorList>
            <person name="Kang H."/>
            <person name="Kang J."/>
            <person name="Cha I."/>
            <person name="Kim H."/>
            <person name="Joh K."/>
        </authorList>
    </citation>
    <scope>NUCLEOTIDE SEQUENCE [LARGE SCALE GENOMIC DNA]</scope>
    <source>
        <strain evidence="1 2">HMF7605</strain>
    </source>
</reference>
<dbReference type="RefSeq" id="WP_106929748.1">
    <property type="nucleotide sequence ID" value="NZ_PYFT01000001.1"/>
</dbReference>
<dbReference type="EMBL" id="PYFT01000001">
    <property type="protein sequence ID" value="PSR54249.1"/>
    <property type="molecule type" value="Genomic_DNA"/>
</dbReference>
<accession>A0A2T2YFF8</accession>
<dbReference type="AlphaFoldDB" id="A0A2T2YFF8"/>
<evidence type="ECO:0000313" key="2">
    <source>
        <dbReference type="Proteomes" id="UP000240357"/>
    </source>
</evidence>
<evidence type="ECO:0000313" key="1">
    <source>
        <dbReference type="EMBL" id="PSR54249.1"/>
    </source>
</evidence>
<dbReference type="Proteomes" id="UP000240357">
    <property type="component" value="Unassembled WGS sequence"/>
</dbReference>
<comment type="caution">
    <text evidence="1">The sequence shown here is derived from an EMBL/GenBank/DDBJ whole genome shotgun (WGS) entry which is preliminary data.</text>
</comment>
<dbReference type="PROSITE" id="PS51257">
    <property type="entry name" value="PROKAR_LIPOPROTEIN"/>
    <property type="match status" value="1"/>
</dbReference>